<dbReference type="PANTHER" id="PTHR31947">
    <property type="entry name" value="DNA/RNA-BINDING PROTEIN ALBA 3"/>
    <property type="match status" value="1"/>
</dbReference>
<dbReference type="FunFam" id="3.30.110.20:FF:000005">
    <property type="entry name" value="Uncharacterized protein At2g34160"/>
    <property type="match status" value="1"/>
</dbReference>
<dbReference type="InterPro" id="IPR002775">
    <property type="entry name" value="DNA/RNA-bd_Alba-like"/>
</dbReference>
<dbReference type="PANTHER" id="PTHR31947:SF19">
    <property type="entry name" value="ALBA DNA_RNA-BINDING PROTEIN"/>
    <property type="match status" value="1"/>
</dbReference>
<reference evidence="2 3" key="1">
    <citation type="submission" date="2019-12" db="EMBL/GenBank/DDBJ databases">
        <authorList>
            <person name="Alioto T."/>
            <person name="Alioto T."/>
            <person name="Gomez Garrido J."/>
        </authorList>
    </citation>
    <scope>NUCLEOTIDE SEQUENCE [LARGE SCALE GENOMIC DNA]</scope>
</reference>
<protein>
    <submittedName>
        <fullName evidence="2">Uncharacterized protein At2g34160-like</fullName>
    </submittedName>
</protein>
<proteinExistence type="predicted"/>
<dbReference type="SUPFAM" id="SSF82704">
    <property type="entry name" value="AlbA-like"/>
    <property type="match status" value="1"/>
</dbReference>
<dbReference type="Pfam" id="PF01918">
    <property type="entry name" value="Alba"/>
    <property type="match status" value="1"/>
</dbReference>
<dbReference type="InterPro" id="IPR036882">
    <property type="entry name" value="Alba-like_dom_sf"/>
</dbReference>
<dbReference type="GO" id="GO:0005634">
    <property type="term" value="C:nucleus"/>
    <property type="evidence" value="ECO:0007669"/>
    <property type="project" value="TreeGrafter"/>
</dbReference>
<dbReference type="EMBL" id="CACTIH010007291">
    <property type="protein sequence ID" value="CAA3008170.1"/>
    <property type="molecule type" value="Genomic_DNA"/>
</dbReference>
<dbReference type="OrthoDB" id="1699369at2759"/>
<dbReference type="Gene3D" id="3.30.110.20">
    <property type="entry name" value="Alba-like domain"/>
    <property type="match status" value="1"/>
</dbReference>
<dbReference type="Gramene" id="OE9A067980T1">
    <property type="protein sequence ID" value="OE9A067980C1"/>
    <property type="gene ID" value="OE9A067980"/>
</dbReference>
<dbReference type="AlphaFoldDB" id="A0A8S0TQ50"/>
<dbReference type="Proteomes" id="UP000594638">
    <property type="component" value="Unassembled WGS sequence"/>
</dbReference>
<dbReference type="InterPro" id="IPR014560">
    <property type="entry name" value="UCP030333_Alba"/>
</dbReference>
<gene>
    <name evidence="2" type="ORF">OLEA9_A067980</name>
</gene>
<sequence>MTMETDAVKQINRENLKKNKIQVSNTKKPLFFYVNLAKRYLQQNTEIELSALGLAITTVVTVAEILKNSGFANAKRILTSTVRMKDEAKGRLVQKARIEIVLEKGEKFETLMNQRPAAVQEATENGKVENKQ</sequence>
<evidence type="ECO:0000259" key="1">
    <source>
        <dbReference type="Pfam" id="PF01918"/>
    </source>
</evidence>
<comment type="caution">
    <text evidence="2">The sequence shown here is derived from an EMBL/GenBank/DDBJ whole genome shotgun (WGS) entry which is preliminary data.</text>
</comment>
<feature type="domain" description="DNA/RNA-binding protein Alba-like" evidence="1">
    <location>
        <begin position="19"/>
        <end position="70"/>
    </location>
</feature>
<dbReference type="GO" id="GO:0003723">
    <property type="term" value="F:RNA binding"/>
    <property type="evidence" value="ECO:0007669"/>
    <property type="project" value="TreeGrafter"/>
</dbReference>
<name>A0A8S0TQ50_OLEEU</name>
<evidence type="ECO:0000313" key="2">
    <source>
        <dbReference type="EMBL" id="CAA3008170.1"/>
    </source>
</evidence>
<accession>A0A8S0TQ50</accession>
<keyword evidence="3" id="KW-1185">Reference proteome</keyword>
<dbReference type="PIRSF" id="PIRSF030333">
    <property type="entry name" value="UCP030333_Alba"/>
    <property type="match status" value="1"/>
</dbReference>
<organism evidence="2 3">
    <name type="scientific">Olea europaea subsp. europaea</name>
    <dbReference type="NCBI Taxonomy" id="158383"/>
    <lineage>
        <taxon>Eukaryota</taxon>
        <taxon>Viridiplantae</taxon>
        <taxon>Streptophyta</taxon>
        <taxon>Embryophyta</taxon>
        <taxon>Tracheophyta</taxon>
        <taxon>Spermatophyta</taxon>
        <taxon>Magnoliopsida</taxon>
        <taxon>eudicotyledons</taxon>
        <taxon>Gunneridae</taxon>
        <taxon>Pentapetalae</taxon>
        <taxon>asterids</taxon>
        <taxon>lamiids</taxon>
        <taxon>Lamiales</taxon>
        <taxon>Oleaceae</taxon>
        <taxon>Oleeae</taxon>
        <taxon>Olea</taxon>
    </lineage>
</organism>
<evidence type="ECO:0000313" key="3">
    <source>
        <dbReference type="Proteomes" id="UP000594638"/>
    </source>
</evidence>